<dbReference type="EMBL" id="CAUYUJ010018224">
    <property type="protein sequence ID" value="CAK0881753.1"/>
    <property type="molecule type" value="Genomic_DNA"/>
</dbReference>
<dbReference type="InterPro" id="IPR053879">
    <property type="entry name" value="HYDIN_VesB_CFA65-like_Ig"/>
</dbReference>
<dbReference type="InterPro" id="IPR008962">
    <property type="entry name" value="PapD-like_sf"/>
</dbReference>
<evidence type="ECO:0000256" key="3">
    <source>
        <dbReference type="ARBA" id="ARBA00022490"/>
    </source>
</evidence>
<protein>
    <recommendedName>
        <fullName evidence="7">MSP domain-containing protein</fullName>
    </recommendedName>
</protein>
<dbReference type="InterPro" id="IPR013783">
    <property type="entry name" value="Ig-like_fold"/>
</dbReference>
<proteinExistence type="predicted"/>
<feature type="region of interest" description="Disordered" evidence="6">
    <location>
        <begin position="230"/>
        <end position="249"/>
    </location>
</feature>
<dbReference type="Gene3D" id="2.60.40.10">
    <property type="entry name" value="Immunoglobulins"/>
    <property type="match status" value="3"/>
</dbReference>
<dbReference type="PANTHER" id="PTHR22538">
    <property type="entry name" value="CILIA- AND FLAGELLA-ASSOCIATED PROTEIN 74"/>
    <property type="match status" value="1"/>
</dbReference>
<dbReference type="Proteomes" id="UP001189429">
    <property type="component" value="Unassembled WGS sequence"/>
</dbReference>
<dbReference type="InterPro" id="IPR058536">
    <property type="entry name" value="Ig_CFAP65_4th"/>
</dbReference>
<dbReference type="Pfam" id="PF24778">
    <property type="entry name" value="Ig-CFAP74_3rd"/>
    <property type="match status" value="1"/>
</dbReference>
<dbReference type="InterPro" id="IPR056307">
    <property type="entry name" value="Ig-CFAP74_3rd"/>
</dbReference>
<feature type="domain" description="MSP" evidence="7">
    <location>
        <begin position="1280"/>
        <end position="1403"/>
    </location>
</feature>
<evidence type="ECO:0000256" key="2">
    <source>
        <dbReference type="ARBA" id="ARBA00004496"/>
    </source>
</evidence>
<dbReference type="Pfam" id="PF24507">
    <property type="entry name" value="Ig_CFAP65_4th"/>
    <property type="match status" value="1"/>
</dbReference>
<evidence type="ECO:0000313" key="8">
    <source>
        <dbReference type="EMBL" id="CAK0881753.1"/>
    </source>
</evidence>
<keyword evidence="5" id="KW-0966">Cell projection</keyword>
<comment type="subcellular location">
    <subcellularLocation>
        <location evidence="1">Cell projection</location>
        <location evidence="1">Cilium</location>
    </subcellularLocation>
    <subcellularLocation>
        <location evidence="2">Cytoplasm</location>
    </subcellularLocation>
</comment>
<organism evidence="8 9">
    <name type="scientific">Prorocentrum cordatum</name>
    <dbReference type="NCBI Taxonomy" id="2364126"/>
    <lineage>
        <taxon>Eukaryota</taxon>
        <taxon>Sar</taxon>
        <taxon>Alveolata</taxon>
        <taxon>Dinophyceae</taxon>
        <taxon>Prorocentrales</taxon>
        <taxon>Prorocentraceae</taxon>
        <taxon>Prorocentrum</taxon>
    </lineage>
</organism>
<evidence type="ECO:0000313" key="9">
    <source>
        <dbReference type="Proteomes" id="UP001189429"/>
    </source>
</evidence>
<dbReference type="SUPFAM" id="SSF49354">
    <property type="entry name" value="PapD-like"/>
    <property type="match status" value="1"/>
</dbReference>
<dbReference type="PANTHER" id="PTHR22538:SF0">
    <property type="entry name" value="CILIA- AND FLAGELLA-ASSOCIATED PROTEIN 74"/>
    <property type="match status" value="1"/>
</dbReference>
<accession>A0ABN9WAM9</accession>
<dbReference type="InterPro" id="IPR056310">
    <property type="entry name" value="Ig-CFAP74_4th"/>
</dbReference>
<dbReference type="Pfam" id="PF24798">
    <property type="entry name" value="Ig-CFAP74_4th"/>
    <property type="match status" value="1"/>
</dbReference>
<evidence type="ECO:0000256" key="5">
    <source>
        <dbReference type="ARBA" id="ARBA00023273"/>
    </source>
</evidence>
<feature type="region of interest" description="Disordered" evidence="6">
    <location>
        <begin position="1040"/>
        <end position="1110"/>
    </location>
</feature>
<evidence type="ECO:0000256" key="4">
    <source>
        <dbReference type="ARBA" id="ARBA00023069"/>
    </source>
</evidence>
<keyword evidence="9" id="KW-1185">Reference proteome</keyword>
<dbReference type="Pfam" id="PF22544">
    <property type="entry name" value="HYDIN_VesB_CFA65-like_Ig"/>
    <property type="match status" value="1"/>
</dbReference>
<name>A0ABN9WAM9_9DINO</name>
<feature type="region of interest" description="Disordered" evidence="6">
    <location>
        <begin position="1142"/>
        <end position="1165"/>
    </location>
</feature>
<comment type="caution">
    <text evidence="8">The sequence shown here is derived from an EMBL/GenBank/DDBJ whole genome shotgun (WGS) entry which is preliminary data.</text>
</comment>
<dbReference type="InterPro" id="IPR000535">
    <property type="entry name" value="MSP_dom"/>
</dbReference>
<feature type="compositionally biased region" description="Basic and acidic residues" evidence="6">
    <location>
        <begin position="236"/>
        <end position="249"/>
    </location>
</feature>
<evidence type="ECO:0000259" key="7">
    <source>
        <dbReference type="PROSITE" id="PS50202"/>
    </source>
</evidence>
<evidence type="ECO:0000256" key="1">
    <source>
        <dbReference type="ARBA" id="ARBA00004138"/>
    </source>
</evidence>
<dbReference type="PROSITE" id="PS50202">
    <property type="entry name" value="MSP"/>
    <property type="match status" value="1"/>
</dbReference>
<keyword evidence="3" id="KW-0963">Cytoplasm</keyword>
<dbReference type="Pfam" id="PF24771">
    <property type="entry name" value="Ig_CFAP74_1st"/>
    <property type="match status" value="1"/>
</dbReference>
<keyword evidence="4" id="KW-0969">Cilium</keyword>
<feature type="compositionally biased region" description="Pro residues" evidence="6">
    <location>
        <begin position="1049"/>
        <end position="1061"/>
    </location>
</feature>
<gene>
    <name evidence="8" type="ORF">PCOR1329_LOCUS64490</name>
</gene>
<evidence type="ECO:0000256" key="6">
    <source>
        <dbReference type="SAM" id="MobiDB-lite"/>
    </source>
</evidence>
<sequence>MPPRKVQKGVLSAYRGAAELRRSLENQRVVKGMESLRHKAAVTAAAAEEIRSALEDEEKKLRALKRQAAEGTLGDSTLLSFQEKEVRNAWARLTEAEKARDDADLALHRSNGAVGVEAAQELEAEAAEAAELAARRGAQEALRGHKAVRDATRQVERIRERGEMLQEVAEQREQAAAKGLAKGQERLRQTQKVHKERAMEAEQVREAQFQRDASRVLELKASVDENRRQMQSLNERTAKKEAARRHEREQQTIDLLNSGLNPYEVWRKEELDAVKEKQKQKAMAQKALRNEKLVEQLLEEDVRDKRKVQEAQQKRKEAEEFAREVGVVAREKKVAAYIQKMTGSVEVLDPTGKAMRIDPSKVTVQKTGAFGLGTASPAEIEHMEATIRRQKALHASRRPPVDDSMDFGAMEVVDQDEVGQGRAALRAQEQQESGKLWVPELTKLEQQYLAAARERQKQNVTSVQRCCGKEFSGPGFLASPSIIEFKDFEVGKRYHQVIQVTNVSLTFNQFKLLPLEDSIKDFFDVEFVPPGRMSAGVTCYITLWFAPKFSKDISTTFPILAETGRIDFPLRCVTKKTVLSVTPQGFDEDANGYINFGQVLAGESSTKKLRVRNLGALAPTFEMSVMSPESRFLEKLSWTPSKGEFLSDATTSISFTFSPSIDFVGDYSTRMLLSVKNGADGDAAFEQDMMIVIDGSCVDVPIYFPEEEMDLKICIYGTIYRENVVLRNRRKDTMRVDIIKPKEIPGELQISPTTAYVQGNSDQVLAVKFSPREDFLARHPEFRDPKRPDDSGAFRIPLKACGADQVLPANAAIVGTLTQNMIYFEPSKLNFDKCAVGSAVSSRLTIVNPCLLPQKYAFARLPSFLSVHEVPDDVREEESEKMVGQGSAVMEGGPEAWYGRLLAGERREFVVTYAPEAAVEMAHSMACKVITGGQCVRDFSVLCKGQGVAPLVKLSHTQVDMASIPCGTVASESITVTNVSRWPCMINVVLPPKELSALHGGPICYMLEQNESRRLLLQFSPTEAYTQLLDGEAAAAAAAAEAEAAAAAEPPPPEPEPPAPDPKAKAKAKAKGKAAAAPPPEPPPPAEEEKPKTPPPSAEELRKQPITIQSIRVNGGRRWEVPESRTVHASWRVPIYIKSLRPGKAEDEPASPPASPQKGKGKKRDPAVYFGMSTCVLPDALVADRDVLDFGDVTAQERAVLALELENEVPEEPQDLHVEPLPENQCFTVLNAPRPVGARPFRLMVEFRPSSVQDYETVLRLRTQNSRVQVPLRGRGVRPVLRIEPADGLLHLGAVVYGKEAKDYTTATLTVMNESAFELRFDLQTIVQADVNHTGPPPFTLSPAAGVVEPNGKKIVTVTFRPHRPMGMFRQKILVNVPNQQEPTYVYLFGHCFKYQAYAMHDVPPAPFGRLEAKKAEGAFTDALAVGLGSGVGEAGEFEYPRAMLKNFCLRFEGEEQMKCLMMGGCVAPGTPAAPQTTSAMTFEFKIEDSEFSKLFTVEAMEEKGSKPDKVAKGTIAPGKAGPRVAFRFNPPQDSSLSVGGLNLDLLGGIGQWVSCIVKGTLNGGCVPPGATNALQEITVELKAYLQQI</sequence>
<reference evidence="8" key="1">
    <citation type="submission" date="2023-10" db="EMBL/GenBank/DDBJ databases">
        <authorList>
            <person name="Chen Y."/>
            <person name="Shah S."/>
            <person name="Dougan E. K."/>
            <person name="Thang M."/>
            <person name="Chan C."/>
        </authorList>
    </citation>
    <scope>NUCLEOTIDE SEQUENCE [LARGE SCALE GENOMIC DNA]</scope>
</reference>